<dbReference type="GO" id="GO:0005886">
    <property type="term" value="C:plasma membrane"/>
    <property type="evidence" value="ECO:0007669"/>
    <property type="project" value="TreeGrafter"/>
</dbReference>
<dbReference type="InterPro" id="IPR004358">
    <property type="entry name" value="Sig_transdc_His_kin-like_C"/>
</dbReference>
<evidence type="ECO:0000256" key="9">
    <source>
        <dbReference type="ARBA" id="ARBA00023012"/>
    </source>
</evidence>
<dbReference type="SUPFAM" id="SSF55874">
    <property type="entry name" value="ATPase domain of HSP90 chaperone/DNA topoisomerase II/histidine kinase"/>
    <property type="match status" value="1"/>
</dbReference>
<dbReference type="EMBL" id="VOQR01000001">
    <property type="protein sequence ID" value="TXC71838.1"/>
    <property type="molecule type" value="Genomic_DNA"/>
</dbReference>
<accession>A0A5C6UIN9</accession>
<comment type="catalytic activity">
    <reaction evidence="1">
        <text>ATP + protein L-histidine = ADP + protein N-phospho-L-histidine.</text>
        <dbReference type="EC" id="2.7.13.3"/>
    </reaction>
</comment>
<evidence type="ECO:0000256" key="4">
    <source>
        <dbReference type="ARBA" id="ARBA00022553"/>
    </source>
</evidence>
<dbReference type="GO" id="GO:0004673">
    <property type="term" value="F:protein histidine kinase activity"/>
    <property type="evidence" value="ECO:0007669"/>
    <property type="project" value="UniProtKB-EC"/>
</dbReference>
<dbReference type="RefSeq" id="WP_147083115.1">
    <property type="nucleotide sequence ID" value="NZ_VOQR01000001.1"/>
</dbReference>
<feature type="compositionally biased region" description="Basic and acidic residues" evidence="11">
    <location>
        <begin position="121"/>
        <end position="139"/>
    </location>
</feature>
<keyword evidence="10" id="KW-0472">Membrane</keyword>
<evidence type="ECO:0000256" key="6">
    <source>
        <dbReference type="ARBA" id="ARBA00022692"/>
    </source>
</evidence>
<feature type="domain" description="HAMP" evidence="13">
    <location>
        <begin position="198"/>
        <end position="249"/>
    </location>
</feature>
<dbReference type="SMART" id="SM00387">
    <property type="entry name" value="HATPase_c"/>
    <property type="match status" value="1"/>
</dbReference>
<evidence type="ECO:0000259" key="13">
    <source>
        <dbReference type="PROSITE" id="PS50885"/>
    </source>
</evidence>
<keyword evidence="6" id="KW-0812">Transmembrane</keyword>
<keyword evidence="7 14" id="KW-0418">Kinase</keyword>
<evidence type="ECO:0000256" key="10">
    <source>
        <dbReference type="ARBA" id="ARBA00023136"/>
    </source>
</evidence>
<comment type="caution">
    <text evidence="14">The sequence shown here is derived from an EMBL/GenBank/DDBJ whole genome shotgun (WGS) entry which is preliminary data.</text>
</comment>
<keyword evidence="5" id="KW-0808">Transferase</keyword>
<dbReference type="OrthoDB" id="9809567at2"/>
<dbReference type="PROSITE" id="PS50885">
    <property type="entry name" value="HAMP"/>
    <property type="match status" value="1"/>
</dbReference>
<dbReference type="AlphaFoldDB" id="A0A5C6UIN9"/>
<dbReference type="Gene3D" id="3.30.565.10">
    <property type="entry name" value="Histidine kinase-like ATPase, C-terminal domain"/>
    <property type="match status" value="1"/>
</dbReference>
<gene>
    <name evidence="14" type="ORF">FSB78_13410</name>
</gene>
<dbReference type="InterPro" id="IPR036890">
    <property type="entry name" value="HATPase_C_sf"/>
</dbReference>
<dbReference type="PANTHER" id="PTHR45436:SF5">
    <property type="entry name" value="SENSOR HISTIDINE KINASE TRCS"/>
    <property type="match status" value="1"/>
</dbReference>
<dbReference type="Gene3D" id="1.10.287.130">
    <property type="match status" value="1"/>
</dbReference>
<feature type="region of interest" description="Disordered" evidence="11">
    <location>
        <begin position="101"/>
        <end position="142"/>
    </location>
</feature>
<keyword evidence="8" id="KW-1133">Transmembrane helix</keyword>
<comment type="subcellular location">
    <subcellularLocation>
        <location evidence="2">Membrane</location>
    </subcellularLocation>
</comment>
<evidence type="ECO:0000256" key="5">
    <source>
        <dbReference type="ARBA" id="ARBA00022679"/>
    </source>
</evidence>
<evidence type="ECO:0000313" key="14">
    <source>
        <dbReference type="EMBL" id="TXC71838.1"/>
    </source>
</evidence>
<dbReference type="EC" id="2.7.13.3" evidence="3"/>
<organism evidence="14 15">
    <name type="scientific">Sphingomonas ginsenosidivorax</name>
    <dbReference type="NCBI Taxonomy" id="862135"/>
    <lineage>
        <taxon>Bacteria</taxon>
        <taxon>Pseudomonadati</taxon>
        <taxon>Pseudomonadota</taxon>
        <taxon>Alphaproteobacteria</taxon>
        <taxon>Sphingomonadales</taxon>
        <taxon>Sphingomonadaceae</taxon>
        <taxon>Sphingomonas</taxon>
    </lineage>
</organism>
<keyword evidence="4" id="KW-0597">Phosphoprotein</keyword>
<dbReference type="PANTHER" id="PTHR45436">
    <property type="entry name" value="SENSOR HISTIDINE KINASE YKOH"/>
    <property type="match status" value="1"/>
</dbReference>
<dbReference type="PRINTS" id="PR00344">
    <property type="entry name" value="BCTRLSENSOR"/>
</dbReference>
<evidence type="ECO:0000256" key="11">
    <source>
        <dbReference type="SAM" id="MobiDB-lite"/>
    </source>
</evidence>
<evidence type="ECO:0000256" key="1">
    <source>
        <dbReference type="ARBA" id="ARBA00000085"/>
    </source>
</evidence>
<dbReference type="InterPro" id="IPR005467">
    <property type="entry name" value="His_kinase_dom"/>
</dbReference>
<dbReference type="InterPro" id="IPR050428">
    <property type="entry name" value="TCS_sensor_his_kinase"/>
</dbReference>
<proteinExistence type="predicted"/>
<dbReference type="GO" id="GO:0000160">
    <property type="term" value="P:phosphorelay signal transduction system"/>
    <property type="evidence" value="ECO:0007669"/>
    <property type="project" value="UniProtKB-KW"/>
</dbReference>
<dbReference type="PROSITE" id="PS50109">
    <property type="entry name" value="HIS_KIN"/>
    <property type="match status" value="1"/>
</dbReference>
<feature type="domain" description="Histidine kinase" evidence="12">
    <location>
        <begin position="257"/>
        <end position="453"/>
    </location>
</feature>
<evidence type="ECO:0000313" key="15">
    <source>
        <dbReference type="Proteomes" id="UP000321250"/>
    </source>
</evidence>
<dbReference type="Pfam" id="PF02518">
    <property type="entry name" value="HATPase_c"/>
    <property type="match status" value="1"/>
</dbReference>
<keyword evidence="15" id="KW-1185">Reference proteome</keyword>
<evidence type="ECO:0000256" key="8">
    <source>
        <dbReference type="ARBA" id="ARBA00022989"/>
    </source>
</evidence>
<sequence>MRLMPRSLFGRLLAVATLATLAALLLASVAIGHVLERFVMRGFDDRLDAQTMVLARAVDARGRFDTTRAIDLPGFDEAGSGWIWQVRSADGQVWRNGAEALPVPASRADAPPPPPPGMASERARDRDRSHPGEGRDRTGQRQHFRTLTLMRVGGPVAITASGPRRVVEAPLREAMLPLLGSLALLGIGLAAATLVQLRIGLRPLRTLQAALGNVIAGRQHHVPTDLPVELAPLAHELNTLIDQNAEGLAHARRHVANLAHGLKTPLAGLGLELADRDPDGRLAAMLADIDRRVSHHLRRARAAMPGAPGRGAIPLAPAIGDLVDVLRRVHADRPIAVDVAVDGVTVGVDAQDLDEMLGNLLDNAWRYAATAIGIAAVVDAGKAVITIDDDGPGLDANQRAEALVPGRRLDEAGPGHGFGLPITQELAELNGGGLVLGSSPTLGGLRATLTLPL</sequence>
<dbReference type="Proteomes" id="UP000321250">
    <property type="component" value="Unassembled WGS sequence"/>
</dbReference>
<evidence type="ECO:0000256" key="7">
    <source>
        <dbReference type="ARBA" id="ARBA00022777"/>
    </source>
</evidence>
<reference evidence="14 15" key="1">
    <citation type="journal article" date="2013" name="Antonie Van Leeuwenhoek">
        <title>Sphingomonas ginsenosidivorax sp. nov., with the ability to transform ginsenosides.</title>
        <authorList>
            <person name="Jin X.F."/>
            <person name="Kim J.K."/>
            <person name="Liu Q.M."/>
            <person name="Kang M.S."/>
            <person name="He D."/>
            <person name="Jin F.X."/>
            <person name="Kim S.C."/>
            <person name="Im W.T."/>
        </authorList>
    </citation>
    <scope>NUCLEOTIDE SEQUENCE [LARGE SCALE GENOMIC DNA]</scope>
    <source>
        <strain evidence="14 15">KHI67</strain>
    </source>
</reference>
<keyword evidence="9" id="KW-0902">Two-component regulatory system</keyword>
<evidence type="ECO:0000256" key="2">
    <source>
        <dbReference type="ARBA" id="ARBA00004370"/>
    </source>
</evidence>
<protein>
    <recommendedName>
        <fullName evidence="3">histidine kinase</fullName>
        <ecNumber evidence="3">2.7.13.3</ecNumber>
    </recommendedName>
</protein>
<evidence type="ECO:0000259" key="12">
    <source>
        <dbReference type="PROSITE" id="PS50109"/>
    </source>
</evidence>
<name>A0A5C6UIN9_9SPHN</name>
<evidence type="ECO:0000256" key="3">
    <source>
        <dbReference type="ARBA" id="ARBA00012438"/>
    </source>
</evidence>
<dbReference type="InterPro" id="IPR003594">
    <property type="entry name" value="HATPase_dom"/>
</dbReference>
<dbReference type="InterPro" id="IPR003660">
    <property type="entry name" value="HAMP_dom"/>
</dbReference>